<dbReference type="PANTHER" id="PTHR34215:SF1">
    <property type="entry name" value="YLXR DOMAIN-CONTAINING PROTEIN"/>
    <property type="match status" value="1"/>
</dbReference>
<dbReference type="NCBIfam" id="NF047356">
    <property type="entry name" value="RNA_bind_RnpM"/>
    <property type="match status" value="1"/>
</dbReference>
<dbReference type="PANTHER" id="PTHR34215">
    <property type="entry name" value="BLL0784 PROTEIN"/>
    <property type="match status" value="1"/>
</dbReference>
<dbReference type="Proteomes" id="UP000005850">
    <property type="component" value="Chromosome"/>
</dbReference>
<dbReference type="HOGENOM" id="CLU_147970_2_1_9"/>
<proteinExistence type="predicted"/>
<dbReference type="SUPFAM" id="SSF64376">
    <property type="entry name" value="YlxR-like"/>
    <property type="match status" value="1"/>
</dbReference>
<dbReference type="KEGG" id="blr:BRLA_c032580"/>
<evidence type="ECO:0000313" key="2">
    <source>
        <dbReference type="EMBL" id="AIG27570.1"/>
    </source>
</evidence>
<gene>
    <name evidence="2" type="ORF">BRLA_c032580</name>
</gene>
<feature type="domain" description="YlxR" evidence="1">
    <location>
        <begin position="9"/>
        <end position="87"/>
    </location>
</feature>
<name>A0A075RDT8_BRELA</name>
<dbReference type="InterPro" id="IPR007393">
    <property type="entry name" value="YlxR_dom"/>
</dbReference>
<evidence type="ECO:0000259" key="1">
    <source>
        <dbReference type="Pfam" id="PF04296"/>
    </source>
</evidence>
<dbReference type="AlphaFoldDB" id="A0A075RDT8"/>
<dbReference type="Gene3D" id="3.30.1230.10">
    <property type="entry name" value="YlxR-like"/>
    <property type="match status" value="1"/>
</dbReference>
<sequence length="96" mass="11240">MKVKKVPLRKCIVCQEMYPKKELLRVVRTPDEQILIDPSGRASGRGTYVCQKESCRTPDTFTAGKWKKVLERALNTSISQEQYENFREKWLEMMGK</sequence>
<dbReference type="eggNOG" id="COG2740">
    <property type="taxonomic scope" value="Bacteria"/>
</dbReference>
<dbReference type="STRING" id="1042163.BRLA_c032580"/>
<organism evidence="2 3">
    <name type="scientific">Brevibacillus laterosporus LMG 15441</name>
    <dbReference type="NCBI Taxonomy" id="1042163"/>
    <lineage>
        <taxon>Bacteria</taxon>
        <taxon>Bacillati</taxon>
        <taxon>Bacillota</taxon>
        <taxon>Bacilli</taxon>
        <taxon>Bacillales</taxon>
        <taxon>Paenibacillaceae</taxon>
        <taxon>Brevibacillus</taxon>
    </lineage>
</organism>
<dbReference type="EMBL" id="CP007806">
    <property type="protein sequence ID" value="AIG27570.1"/>
    <property type="molecule type" value="Genomic_DNA"/>
</dbReference>
<dbReference type="RefSeq" id="WP_003341347.1">
    <property type="nucleotide sequence ID" value="NZ_CP007806.1"/>
</dbReference>
<reference evidence="2 3" key="1">
    <citation type="journal article" date="2011" name="J. Bacteriol.">
        <title>Genome sequence of Brevibacillus laterosporus LMG 15441, a pathogen of invertebrates.</title>
        <authorList>
            <person name="Djukic M."/>
            <person name="Poehlein A."/>
            <person name="Thurmer A."/>
            <person name="Daniel R."/>
        </authorList>
    </citation>
    <scope>NUCLEOTIDE SEQUENCE [LARGE SCALE GENOMIC DNA]</scope>
    <source>
        <strain evidence="2 3">LMG 15441</strain>
    </source>
</reference>
<dbReference type="InterPro" id="IPR037465">
    <property type="entry name" value="YlxR"/>
</dbReference>
<accession>A0A075RDT8</accession>
<dbReference type="CDD" id="cd00279">
    <property type="entry name" value="YlxR"/>
    <property type="match status" value="1"/>
</dbReference>
<keyword evidence="3" id="KW-1185">Reference proteome</keyword>
<dbReference type="InterPro" id="IPR035931">
    <property type="entry name" value="YlxR-like_sf"/>
</dbReference>
<evidence type="ECO:0000313" key="3">
    <source>
        <dbReference type="Proteomes" id="UP000005850"/>
    </source>
</evidence>
<dbReference type="Pfam" id="PF04296">
    <property type="entry name" value="YlxR"/>
    <property type="match status" value="1"/>
</dbReference>
<protein>
    <recommendedName>
        <fullName evidence="1">YlxR domain-containing protein</fullName>
    </recommendedName>
</protein>